<organism evidence="1">
    <name type="scientific">Terrestrivirus sp</name>
    <dbReference type="NCBI Taxonomy" id="2487775"/>
    <lineage>
        <taxon>Viruses</taxon>
        <taxon>Varidnaviria</taxon>
        <taxon>Bamfordvirae</taxon>
        <taxon>Nucleocytoviricota</taxon>
        <taxon>Megaviricetes</taxon>
        <taxon>Imitervirales</taxon>
        <taxon>Mimiviridae</taxon>
        <taxon>Klosneuvirinae</taxon>
    </lineage>
</organism>
<evidence type="ECO:0000313" key="1">
    <source>
        <dbReference type="EMBL" id="AYV76741.1"/>
    </source>
</evidence>
<name>A0A3G4ZRW4_9VIRU</name>
<dbReference type="EMBL" id="MK071991">
    <property type="protein sequence ID" value="AYV76741.1"/>
    <property type="molecule type" value="Genomic_DNA"/>
</dbReference>
<protein>
    <submittedName>
        <fullName evidence="1">Uncharacterized protein</fullName>
    </submittedName>
</protein>
<gene>
    <name evidence="1" type="ORF">Terrestrivirus13_7</name>
</gene>
<accession>A0A3G4ZRW4</accession>
<reference evidence="1" key="1">
    <citation type="submission" date="2018-10" db="EMBL/GenBank/DDBJ databases">
        <title>Hidden diversity of soil giant viruses.</title>
        <authorList>
            <person name="Schulz F."/>
            <person name="Alteio L."/>
            <person name="Goudeau D."/>
            <person name="Ryan E.M."/>
            <person name="Malmstrom R.R."/>
            <person name="Blanchard J."/>
            <person name="Woyke T."/>
        </authorList>
    </citation>
    <scope>NUCLEOTIDE SEQUENCE</scope>
    <source>
        <strain evidence="1">TEV1</strain>
    </source>
</reference>
<proteinExistence type="predicted"/>
<sequence length="131" mass="14924">MSLQVSKREAGLITAGFVAGYMLKCSSLMKLLGTYVALVYASRSAISLLLAHSNDDVCKALNRHYGINVFDSSNMHFEYNTFYNTIAIRRSLTSKVLTDKDTIINNLKQCFNMLLFFDIFYHVFPLKITFE</sequence>